<gene>
    <name evidence="2" type="ORF">LARSCL_LOCUS21333</name>
</gene>
<evidence type="ECO:0000313" key="2">
    <source>
        <dbReference type="EMBL" id="CAL1299398.1"/>
    </source>
</evidence>
<feature type="transmembrane region" description="Helical" evidence="1">
    <location>
        <begin position="68"/>
        <end position="88"/>
    </location>
</feature>
<dbReference type="EMBL" id="CAXIEN010000499">
    <property type="protein sequence ID" value="CAL1299398.1"/>
    <property type="molecule type" value="Genomic_DNA"/>
</dbReference>
<protein>
    <submittedName>
        <fullName evidence="2">Uncharacterized protein</fullName>
    </submittedName>
</protein>
<keyword evidence="1" id="KW-0812">Transmembrane</keyword>
<dbReference type="Proteomes" id="UP001497382">
    <property type="component" value="Unassembled WGS sequence"/>
</dbReference>
<keyword evidence="3" id="KW-1185">Reference proteome</keyword>
<keyword evidence="1" id="KW-0472">Membrane</keyword>
<accession>A0AAV2BTL8</accession>
<keyword evidence="1" id="KW-1133">Transmembrane helix</keyword>
<organism evidence="2 3">
    <name type="scientific">Larinioides sclopetarius</name>
    <dbReference type="NCBI Taxonomy" id="280406"/>
    <lineage>
        <taxon>Eukaryota</taxon>
        <taxon>Metazoa</taxon>
        <taxon>Ecdysozoa</taxon>
        <taxon>Arthropoda</taxon>
        <taxon>Chelicerata</taxon>
        <taxon>Arachnida</taxon>
        <taxon>Araneae</taxon>
        <taxon>Araneomorphae</taxon>
        <taxon>Entelegynae</taxon>
        <taxon>Araneoidea</taxon>
        <taxon>Araneidae</taxon>
        <taxon>Larinioides</taxon>
    </lineage>
</organism>
<dbReference type="AlphaFoldDB" id="A0AAV2BTL8"/>
<proteinExistence type="predicted"/>
<name>A0AAV2BTL8_9ARAC</name>
<feature type="non-terminal residue" evidence="2">
    <location>
        <position position="134"/>
    </location>
</feature>
<comment type="caution">
    <text evidence="2">The sequence shown here is derived from an EMBL/GenBank/DDBJ whole genome shotgun (WGS) entry which is preliminary data.</text>
</comment>
<sequence length="134" mass="14482">MKNMSVPLYVGLCLPESCNPSGALYSEVENLKFSGPVPTIGDKIDSLLNSTRLNCQPRSTALTTGAKLVICVICIFALLALGGTSITVCEHFNQAQRRNDQRCLSISQDNSPILGQEYRGSYGSISGNDRNHCI</sequence>
<reference evidence="2 3" key="1">
    <citation type="submission" date="2024-04" db="EMBL/GenBank/DDBJ databases">
        <authorList>
            <person name="Rising A."/>
            <person name="Reimegard J."/>
            <person name="Sonavane S."/>
            <person name="Akerstrom W."/>
            <person name="Nylinder S."/>
            <person name="Hedman E."/>
            <person name="Kallberg Y."/>
        </authorList>
    </citation>
    <scope>NUCLEOTIDE SEQUENCE [LARGE SCALE GENOMIC DNA]</scope>
</reference>
<evidence type="ECO:0000256" key="1">
    <source>
        <dbReference type="SAM" id="Phobius"/>
    </source>
</evidence>
<evidence type="ECO:0000313" key="3">
    <source>
        <dbReference type="Proteomes" id="UP001497382"/>
    </source>
</evidence>